<comment type="caution">
    <text evidence="2">The sequence shown here is derived from an EMBL/GenBank/DDBJ whole genome shotgun (WGS) entry which is preliminary data.</text>
</comment>
<dbReference type="Proteomes" id="UP001055153">
    <property type="component" value="Unassembled WGS sequence"/>
</dbReference>
<evidence type="ECO:0000313" key="3">
    <source>
        <dbReference type="Proteomes" id="UP001055153"/>
    </source>
</evidence>
<proteinExistence type="predicted"/>
<organism evidence="2 3">
    <name type="scientific">Methylobacterium isbiliense</name>
    <dbReference type="NCBI Taxonomy" id="315478"/>
    <lineage>
        <taxon>Bacteria</taxon>
        <taxon>Pseudomonadati</taxon>
        <taxon>Pseudomonadota</taxon>
        <taxon>Alphaproteobacteria</taxon>
        <taxon>Hyphomicrobiales</taxon>
        <taxon>Methylobacteriaceae</taxon>
        <taxon>Methylobacterium</taxon>
    </lineage>
</organism>
<reference evidence="2" key="1">
    <citation type="journal article" date="2021" name="Front. Microbiol.">
        <title>Comprehensive Comparative Genomics and Phenotyping of Methylobacterium Species.</title>
        <authorList>
            <person name="Alessa O."/>
            <person name="Ogura Y."/>
            <person name="Fujitani Y."/>
            <person name="Takami H."/>
            <person name="Hayashi T."/>
            <person name="Sahin N."/>
            <person name="Tani A."/>
        </authorList>
    </citation>
    <scope>NUCLEOTIDE SEQUENCE</scope>
    <source>
        <strain evidence="2">DSM 17168</strain>
    </source>
</reference>
<gene>
    <name evidence="2" type="ORF">GMJLKIPL_5750</name>
</gene>
<dbReference type="EMBL" id="BPQQ01000090">
    <property type="protein sequence ID" value="GJE03793.1"/>
    <property type="molecule type" value="Genomic_DNA"/>
</dbReference>
<dbReference type="RefSeq" id="WP_238241171.1">
    <property type="nucleotide sequence ID" value="NZ_BPQQ01000090.1"/>
</dbReference>
<reference evidence="2" key="2">
    <citation type="submission" date="2021-08" db="EMBL/GenBank/DDBJ databases">
        <authorList>
            <person name="Tani A."/>
            <person name="Ola A."/>
            <person name="Ogura Y."/>
            <person name="Katsura K."/>
            <person name="Hayashi T."/>
        </authorList>
    </citation>
    <scope>NUCLEOTIDE SEQUENCE</scope>
    <source>
        <strain evidence="2">DSM 17168</strain>
    </source>
</reference>
<keyword evidence="3" id="KW-1185">Reference proteome</keyword>
<protein>
    <submittedName>
        <fullName evidence="2">Uncharacterized protein</fullName>
    </submittedName>
</protein>
<accession>A0ABQ4SMX2</accession>
<evidence type="ECO:0000256" key="1">
    <source>
        <dbReference type="SAM" id="MobiDB-lite"/>
    </source>
</evidence>
<name>A0ABQ4SMX2_9HYPH</name>
<evidence type="ECO:0000313" key="2">
    <source>
        <dbReference type="EMBL" id="GJE03793.1"/>
    </source>
</evidence>
<feature type="region of interest" description="Disordered" evidence="1">
    <location>
        <begin position="258"/>
        <end position="308"/>
    </location>
</feature>
<sequence>MPLRPDFDDAALTRAGRDLAWDLGPAEPVVPRPLRRAVRPRRRRALPRIVAAAGVIALLSVLASERRNAEPSPEDGRLAGLFAERAAPPAWESVAADRYRIAGSEEASATARRRTGGGPREDSLALGRFAVHETPFLRLTLAEAPEADRTLFVTLARRAAERDGLAVVRTAERGRIESRFGPLDTLDATLSGPGGTRACTAFRLAEAPVGLDGWLCAPLGQLPEPHAVGCAVDRFGARPEVLLRAEVIDLLTRPERPVCAPPEPVAAAAAEPRRKRGRPNAATPRNSAKAWQEPGTTAALARHSTDTR</sequence>